<protein>
    <submittedName>
        <fullName evidence="2">DUF1801 domain-containing protein</fullName>
    </submittedName>
</protein>
<evidence type="ECO:0000259" key="1">
    <source>
        <dbReference type="Pfam" id="PF08818"/>
    </source>
</evidence>
<gene>
    <name evidence="2" type="ORF">GWK10_03480</name>
</gene>
<proteinExistence type="predicted"/>
<evidence type="ECO:0000313" key="3">
    <source>
        <dbReference type="Proteomes" id="UP000474296"/>
    </source>
</evidence>
<dbReference type="RefSeq" id="WP_164029501.1">
    <property type="nucleotide sequence ID" value="NZ_JAABOQ010000001.1"/>
</dbReference>
<name>A0A6M0CEK7_9FLAO</name>
<dbReference type="Gene3D" id="3.90.1150.200">
    <property type="match status" value="1"/>
</dbReference>
<accession>A0A6M0CEK7</accession>
<dbReference type="EMBL" id="JAABOQ010000001">
    <property type="protein sequence ID" value="NER16255.1"/>
    <property type="molecule type" value="Genomic_DNA"/>
</dbReference>
<dbReference type="Proteomes" id="UP000474296">
    <property type="component" value="Unassembled WGS sequence"/>
</dbReference>
<reference evidence="2 3" key="1">
    <citation type="submission" date="2020-01" db="EMBL/GenBank/DDBJ databases">
        <title>Spongiivirga citrea KCTC 32990T.</title>
        <authorList>
            <person name="Wang G."/>
        </authorList>
    </citation>
    <scope>NUCLEOTIDE SEQUENCE [LARGE SCALE GENOMIC DNA]</scope>
    <source>
        <strain evidence="2 3">KCTC 32990</strain>
    </source>
</reference>
<feature type="domain" description="YdhG-like" evidence="1">
    <location>
        <begin position="16"/>
        <end position="109"/>
    </location>
</feature>
<dbReference type="SUPFAM" id="SSF159888">
    <property type="entry name" value="YdhG-like"/>
    <property type="match status" value="1"/>
</dbReference>
<dbReference type="AlphaFoldDB" id="A0A6M0CEK7"/>
<sequence length="118" mass="14359">MNPAERYILEQPEPFRSVLLHVQATIENLFDEVELKYKYRIPFYYFGKRPFCYLNHTKDYVDIGFWNAGYITVHLEHLITANRKVMKSLRYRTLEEIDQTILEEVLQNAFDVRDKKFY</sequence>
<keyword evidence="3" id="KW-1185">Reference proteome</keyword>
<comment type="caution">
    <text evidence="2">The sequence shown here is derived from an EMBL/GenBank/DDBJ whole genome shotgun (WGS) entry which is preliminary data.</text>
</comment>
<dbReference type="InterPro" id="IPR014922">
    <property type="entry name" value="YdhG-like"/>
</dbReference>
<dbReference type="Pfam" id="PF08818">
    <property type="entry name" value="DUF1801"/>
    <property type="match status" value="1"/>
</dbReference>
<evidence type="ECO:0000313" key="2">
    <source>
        <dbReference type="EMBL" id="NER16255.1"/>
    </source>
</evidence>
<organism evidence="2 3">
    <name type="scientific">Spongiivirga citrea</name>
    <dbReference type="NCBI Taxonomy" id="1481457"/>
    <lineage>
        <taxon>Bacteria</taxon>
        <taxon>Pseudomonadati</taxon>
        <taxon>Bacteroidota</taxon>
        <taxon>Flavobacteriia</taxon>
        <taxon>Flavobacteriales</taxon>
        <taxon>Flavobacteriaceae</taxon>
        <taxon>Spongiivirga</taxon>
    </lineage>
</organism>